<evidence type="ECO:0000256" key="1">
    <source>
        <dbReference type="SAM" id="MobiDB-lite"/>
    </source>
</evidence>
<feature type="domain" description="Reverse transcriptase Ty1/copia-type" evidence="2">
    <location>
        <begin position="274"/>
        <end position="351"/>
    </location>
</feature>
<dbReference type="EMBL" id="BKCJ010560274">
    <property type="protein sequence ID" value="GFB13771.1"/>
    <property type="molecule type" value="Genomic_DNA"/>
</dbReference>
<evidence type="ECO:0000313" key="3">
    <source>
        <dbReference type="EMBL" id="GFB13771.1"/>
    </source>
</evidence>
<dbReference type="AlphaFoldDB" id="A0A699KZK5"/>
<name>A0A699KZK5_TANCI</name>
<organism evidence="3">
    <name type="scientific">Tanacetum cinerariifolium</name>
    <name type="common">Dalmatian daisy</name>
    <name type="synonym">Chrysanthemum cinerariifolium</name>
    <dbReference type="NCBI Taxonomy" id="118510"/>
    <lineage>
        <taxon>Eukaryota</taxon>
        <taxon>Viridiplantae</taxon>
        <taxon>Streptophyta</taxon>
        <taxon>Embryophyta</taxon>
        <taxon>Tracheophyta</taxon>
        <taxon>Spermatophyta</taxon>
        <taxon>Magnoliopsida</taxon>
        <taxon>eudicotyledons</taxon>
        <taxon>Gunneridae</taxon>
        <taxon>Pentapetalae</taxon>
        <taxon>asterids</taxon>
        <taxon>campanulids</taxon>
        <taxon>Asterales</taxon>
        <taxon>Asteraceae</taxon>
        <taxon>Asteroideae</taxon>
        <taxon>Anthemideae</taxon>
        <taxon>Anthemidinae</taxon>
        <taxon>Tanacetum</taxon>
    </lineage>
</organism>
<feature type="region of interest" description="Disordered" evidence="1">
    <location>
        <begin position="147"/>
        <end position="184"/>
    </location>
</feature>
<dbReference type="InterPro" id="IPR013103">
    <property type="entry name" value="RVT_2"/>
</dbReference>
<reference evidence="3" key="1">
    <citation type="journal article" date="2019" name="Sci. Rep.">
        <title>Draft genome of Tanacetum cinerariifolium, the natural source of mosquito coil.</title>
        <authorList>
            <person name="Yamashiro T."/>
            <person name="Shiraishi A."/>
            <person name="Satake H."/>
            <person name="Nakayama K."/>
        </authorList>
    </citation>
    <scope>NUCLEOTIDE SEQUENCE</scope>
</reference>
<accession>A0A699KZK5</accession>
<comment type="caution">
    <text evidence="3">The sequence shown here is derived from an EMBL/GenBank/DDBJ whole genome shotgun (WGS) entry which is preliminary data.</text>
</comment>
<protein>
    <submittedName>
        <fullName evidence="3">Putative ribonuclease H-like domain-containing protein</fullName>
    </submittedName>
</protein>
<proteinExistence type="predicted"/>
<dbReference type="Pfam" id="PF07727">
    <property type="entry name" value="RVT_2"/>
    <property type="match status" value="1"/>
</dbReference>
<evidence type="ECO:0000259" key="2">
    <source>
        <dbReference type="Pfam" id="PF07727"/>
    </source>
</evidence>
<gene>
    <name evidence="3" type="ORF">Tci_685742</name>
</gene>
<feature type="region of interest" description="Disordered" evidence="1">
    <location>
        <begin position="69"/>
        <end position="98"/>
    </location>
</feature>
<sequence length="367" mass="41118">MRPFGCLVTILNTLDPLGSGPTWLFDIDTLTKSMNYQLVTADNQSNPSAGVQEQFDAKKAGEENVQQYFERRKPGSEVHVSPSSSAKTKKHDDKTKREAKGKSLVVLSTRYINLSAEFEYFFDNNINEVNAASTPVPAVGQISSNNTNPFSAAGPSDTAVSPTLEESSYVDPSQYHDDPNMPALEDITYSDDEEDVGAEADFSNWETSITVSPIPTTRVHKDHHVTQIIGDLSISTQIKSMTRMVKDQGGLTQINNEDFHTCMFACFLSQEEPKRMDVKSAFLYGTIKEEVYVCQPPGFEDPNSPEKIYIVVKELYGLHQAPRAWYETLANYLLENGFQRGKIDQTWFIKKQKGDIVTPPKWVAVEY</sequence>